<keyword evidence="2" id="KW-1185">Reference proteome</keyword>
<dbReference type="Proteomes" id="UP000828251">
    <property type="component" value="Unassembled WGS sequence"/>
</dbReference>
<organism evidence="1 2">
    <name type="scientific">Gossypium stocksii</name>
    <dbReference type="NCBI Taxonomy" id="47602"/>
    <lineage>
        <taxon>Eukaryota</taxon>
        <taxon>Viridiplantae</taxon>
        <taxon>Streptophyta</taxon>
        <taxon>Embryophyta</taxon>
        <taxon>Tracheophyta</taxon>
        <taxon>Spermatophyta</taxon>
        <taxon>Magnoliopsida</taxon>
        <taxon>eudicotyledons</taxon>
        <taxon>Gunneridae</taxon>
        <taxon>Pentapetalae</taxon>
        <taxon>rosids</taxon>
        <taxon>malvids</taxon>
        <taxon>Malvales</taxon>
        <taxon>Malvaceae</taxon>
        <taxon>Malvoideae</taxon>
        <taxon>Gossypium</taxon>
    </lineage>
</organism>
<accession>A0A9D3UCQ1</accession>
<dbReference type="AlphaFoldDB" id="A0A9D3UCQ1"/>
<sequence>MVQEKDVALKEPKKELDDAKVVLKKFRSQNENLDEILASRRFELGHKGLDYINKDLCLMKDL</sequence>
<name>A0A9D3UCQ1_9ROSI</name>
<dbReference type="EMBL" id="JAIQCV010000012">
    <property type="protein sequence ID" value="KAH1038090.1"/>
    <property type="molecule type" value="Genomic_DNA"/>
</dbReference>
<protein>
    <submittedName>
        <fullName evidence="1">Uncharacterized protein</fullName>
    </submittedName>
</protein>
<gene>
    <name evidence="1" type="ORF">J1N35_039833</name>
</gene>
<comment type="caution">
    <text evidence="1">The sequence shown here is derived from an EMBL/GenBank/DDBJ whole genome shotgun (WGS) entry which is preliminary data.</text>
</comment>
<proteinExistence type="predicted"/>
<evidence type="ECO:0000313" key="2">
    <source>
        <dbReference type="Proteomes" id="UP000828251"/>
    </source>
</evidence>
<dbReference type="OrthoDB" id="10430028at2759"/>
<evidence type="ECO:0000313" key="1">
    <source>
        <dbReference type="EMBL" id="KAH1038090.1"/>
    </source>
</evidence>
<reference evidence="1 2" key="1">
    <citation type="journal article" date="2021" name="Plant Biotechnol. J.">
        <title>Multi-omics assisted identification of the key and species-specific regulatory components of drought-tolerant mechanisms in Gossypium stocksii.</title>
        <authorList>
            <person name="Yu D."/>
            <person name="Ke L."/>
            <person name="Zhang D."/>
            <person name="Wu Y."/>
            <person name="Sun Y."/>
            <person name="Mei J."/>
            <person name="Sun J."/>
            <person name="Sun Y."/>
        </authorList>
    </citation>
    <scope>NUCLEOTIDE SEQUENCE [LARGE SCALE GENOMIC DNA]</scope>
    <source>
        <strain evidence="2">cv. E1</strain>
        <tissue evidence="1">Leaf</tissue>
    </source>
</reference>